<dbReference type="AlphaFoldDB" id="A0A1X0S576"/>
<dbReference type="EMBL" id="KV921310">
    <property type="protein sequence ID" value="ORE19463.1"/>
    <property type="molecule type" value="Genomic_DNA"/>
</dbReference>
<sequence length="65" mass="7683">MLHCTLQMFNSIKHKRSQSFYEESISTTASDTWHYCQHCHVGFSSESRYGWHLEICKQKGFPKQA</sequence>
<evidence type="ECO:0000313" key="2">
    <source>
        <dbReference type="Proteomes" id="UP000242381"/>
    </source>
</evidence>
<accession>A0A1X0S576</accession>
<gene>
    <name evidence="1" type="ORF">BCV71DRAFT_101397</name>
</gene>
<protein>
    <submittedName>
        <fullName evidence="1">Uncharacterized protein</fullName>
    </submittedName>
</protein>
<evidence type="ECO:0000313" key="1">
    <source>
        <dbReference type="EMBL" id="ORE19463.1"/>
    </source>
</evidence>
<reference evidence="1 2" key="1">
    <citation type="journal article" date="2016" name="Proc. Natl. Acad. Sci. U.S.A.">
        <title>Lipid metabolic changes in an early divergent fungus govern the establishment of a mutualistic symbiosis with endobacteria.</title>
        <authorList>
            <person name="Lastovetsky O.A."/>
            <person name="Gaspar M.L."/>
            <person name="Mondo S.J."/>
            <person name="LaButti K.M."/>
            <person name="Sandor L."/>
            <person name="Grigoriev I.V."/>
            <person name="Henry S.A."/>
            <person name="Pawlowska T.E."/>
        </authorList>
    </citation>
    <scope>NUCLEOTIDE SEQUENCE [LARGE SCALE GENOMIC DNA]</scope>
    <source>
        <strain evidence="1 2">ATCC 11559</strain>
    </source>
</reference>
<dbReference type="Proteomes" id="UP000242381">
    <property type="component" value="Unassembled WGS sequence"/>
</dbReference>
<organism evidence="1 2">
    <name type="scientific">Rhizopus microsporus</name>
    <dbReference type="NCBI Taxonomy" id="58291"/>
    <lineage>
        <taxon>Eukaryota</taxon>
        <taxon>Fungi</taxon>
        <taxon>Fungi incertae sedis</taxon>
        <taxon>Mucoromycota</taxon>
        <taxon>Mucoromycotina</taxon>
        <taxon>Mucoromycetes</taxon>
        <taxon>Mucorales</taxon>
        <taxon>Mucorineae</taxon>
        <taxon>Rhizopodaceae</taxon>
        <taxon>Rhizopus</taxon>
    </lineage>
</organism>
<name>A0A1X0S576_RHIZD</name>
<proteinExistence type="predicted"/>